<dbReference type="SMART" id="SM00857">
    <property type="entry name" value="Resolvase"/>
    <property type="match status" value="1"/>
</dbReference>
<dbReference type="SUPFAM" id="SSF53041">
    <property type="entry name" value="Resolvase-like"/>
    <property type="match status" value="1"/>
</dbReference>
<dbReference type="PROSITE" id="PS51736">
    <property type="entry name" value="RECOMBINASES_3"/>
    <property type="match status" value="1"/>
</dbReference>
<proteinExistence type="predicted"/>
<name>A0A8J6P817_9FIRM</name>
<evidence type="ECO:0000256" key="1">
    <source>
        <dbReference type="SAM" id="Coils"/>
    </source>
</evidence>
<dbReference type="InterPro" id="IPR050639">
    <property type="entry name" value="SSR_resolvase"/>
</dbReference>
<dbReference type="Pfam" id="PF07508">
    <property type="entry name" value="Recombinase"/>
    <property type="match status" value="1"/>
</dbReference>
<dbReference type="InterPro" id="IPR036162">
    <property type="entry name" value="Resolvase-like_N_sf"/>
</dbReference>
<evidence type="ECO:0000313" key="4">
    <source>
        <dbReference type="EMBL" id="MBC8611265.1"/>
    </source>
</evidence>
<organism evidence="4 5">
    <name type="scientific">Massiliimalia timonensis</name>
    <dbReference type="NCBI Taxonomy" id="1987501"/>
    <lineage>
        <taxon>Bacteria</taxon>
        <taxon>Bacillati</taxon>
        <taxon>Bacillota</taxon>
        <taxon>Clostridia</taxon>
        <taxon>Eubacteriales</taxon>
        <taxon>Oscillospiraceae</taxon>
        <taxon>Massiliimalia</taxon>
    </lineage>
</organism>
<dbReference type="InterPro" id="IPR011109">
    <property type="entry name" value="DNA_bind_recombinase_dom"/>
</dbReference>
<dbReference type="InterPro" id="IPR025827">
    <property type="entry name" value="Zn_ribbon_recom_dom"/>
</dbReference>
<dbReference type="Pfam" id="PF13408">
    <property type="entry name" value="Zn_ribbon_recom"/>
    <property type="match status" value="1"/>
</dbReference>
<sequence length="512" mass="58769">MPQVKVIQPIAEQAQKLRVAAYARVSSDSADQLNSFATQVDYYTSYIRSKEEWEFAGLYADEAVSGTTADKRDDFQRLLADCRAGKIDRILVKSISRFARNTIDCIQTVRELKQLGIAVEFEKEDIDTGKMGSEMLLSILGSAAQEESLSISKNLKWSYRRRMKSGDFITCSAPIGYVLKNKTLVPDPQEAPIVEYIFSSYLAGKSIGEIADELNEAELKSDKKNSEQWHATIIRYILSNEKYIGDSLVQKRYTPDELPLRQRRNKGEVSQYYIKDSHPAIIAKEIYEAVQELLQQRIEQHAPKQKIRKSPLSNTMQCGLCGSAFHKHKSNDENCWFCYQHRKGKTLCPMGILYEKDIYAAFLSVHNKLLDNQDILKAMLNQLLELQTKVMFTRSDIVELNEKISELIKQNHSLTRLQTKGCIDSAIFIERSNLNNQKIEELRRELRQLQEPDEVSRIVDSTKLLLELLEEAQPMLEFEPSVFKSMVLKIVVYPERFSFHLINGLVLDEGRC</sequence>
<protein>
    <submittedName>
        <fullName evidence="4">Recombinase family protein</fullName>
    </submittedName>
</protein>
<dbReference type="AlphaFoldDB" id="A0A8J6P817"/>
<feature type="coiled-coil region" evidence="1">
    <location>
        <begin position="397"/>
        <end position="449"/>
    </location>
</feature>
<dbReference type="Proteomes" id="UP000632659">
    <property type="component" value="Unassembled WGS sequence"/>
</dbReference>
<dbReference type="PROSITE" id="PS51737">
    <property type="entry name" value="RECOMBINASE_DNA_BIND"/>
    <property type="match status" value="1"/>
</dbReference>
<reference evidence="4" key="1">
    <citation type="submission" date="2020-08" db="EMBL/GenBank/DDBJ databases">
        <title>Genome public.</title>
        <authorList>
            <person name="Liu C."/>
            <person name="Sun Q."/>
        </authorList>
    </citation>
    <scope>NUCLEOTIDE SEQUENCE</scope>
    <source>
        <strain evidence="4">NSJ-15</strain>
    </source>
</reference>
<dbReference type="InterPro" id="IPR006119">
    <property type="entry name" value="Resolv_N"/>
</dbReference>
<feature type="domain" description="Recombinase" evidence="3">
    <location>
        <begin position="174"/>
        <end position="300"/>
    </location>
</feature>
<dbReference type="EMBL" id="JACRTL010000005">
    <property type="protein sequence ID" value="MBC8611265.1"/>
    <property type="molecule type" value="Genomic_DNA"/>
</dbReference>
<dbReference type="Gene3D" id="3.90.1750.20">
    <property type="entry name" value="Putative Large Serine Recombinase, Chain B, Domain 2"/>
    <property type="match status" value="1"/>
</dbReference>
<evidence type="ECO:0000259" key="2">
    <source>
        <dbReference type="PROSITE" id="PS51736"/>
    </source>
</evidence>
<keyword evidence="1" id="KW-0175">Coiled coil</keyword>
<evidence type="ECO:0000313" key="5">
    <source>
        <dbReference type="Proteomes" id="UP000632659"/>
    </source>
</evidence>
<comment type="caution">
    <text evidence="4">The sequence shown here is derived from an EMBL/GenBank/DDBJ whole genome shotgun (WGS) entry which is preliminary data.</text>
</comment>
<dbReference type="Gene3D" id="3.40.50.1390">
    <property type="entry name" value="Resolvase, N-terminal catalytic domain"/>
    <property type="match status" value="1"/>
</dbReference>
<dbReference type="GO" id="GO:0003677">
    <property type="term" value="F:DNA binding"/>
    <property type="evidence" value="ECO:0007669"/>
    <property type="project" value="InterPro"/>
</dbReference>
<accession>A0A8J6P817</accession>
<dbReference type="CDD" id="cd00338">
    <property type="entry name" value="Ser_Recombinase"/>
    <property type="match status" value="1"/>
</dbReference>
<evidence type="ECO:0000259" key="3">
    <source>
        <dbReference type="PROSITE" id="PS51737"/>
    </source>
</evidence>
<gene>
    <name evidence="4" type="ORF">H8702_09105</name>
</gene>
<dbReference type="InterPro" id="IPR038109">
    <property type="entry name" value="DNA_bind_recomb_sf"/>
</dbReference>
<dbReference type="RefSeq" id="WP_117756017.1">
    <property type="nucleotide sequence ID" value="NZ_JACRTL010000005.1"/>
</dbReference>
<dbReference type="GO" id="GO:0000150">
    <property type="term" value="F:DNA strand exchange activity"/>
    <property type="evidence" value="ECO:0007669"/>
    <property type="project" value="InterPro"/>
</dbReference>
<dbReference type="Pfam" id="PF00239">
    <property type="entry name" value="Resolvase"/>
    <property type="match status" value="1"/>
</dbReference>
<dbReference type="PANTHER" id="PTHR30461">
    <property type="entry name" value="DNA-INVERTASE FROM LAMBDOID PROPHAGE"/>
    <property type="match status" value="1"/>
</dbReference>
<dbReference type="PANTHER" id="PTHR30461:SF23">
    <property type="entry name" value="DNA RECOMBINASE-RELATED"/>
    <property type="match status" value="1"/>
</dbReference>
<feature type="domain" description="Resolvase/invertase-type recombinase catalytic" evidence="2">
    <location>
        <begin position="18"/>
        <end position="166"/>
    </location>
</feature>
<keyword evidence="5" id="KW-1185">Reference proteome</keyword>